<dbReference type="GeneID" id="39872656"/>
<comment type="caution">
    <text evidence="2">The sequence shown here is derived from an EMBL/GenBank/DDBJ whole genome shotgun (WGS) entry which is preliminary data.</text>
</comment>
<dbReference type="RefSeq" id="XP_028865129.1">
    <property type="nucleotide sequence ID" value="XM_029009296.1"/>
</dbReference>
<reference evidence="2 3" key="1">
    <citation type="journal article" date="2017" name="BMC Genomics">
        <title>Whole-genome assembly of Babesia ovata and comparative genomics between closely related pathogens.</title>
        <authorList>
            <person name="Yamagishi J."/>
            <person name="Asada M."/>
            <person name="Hakimi H."/>
            <person name="Tanaka T.Q."/>
            <person name="Sugimoto C."/>
            <person name="Kawazu S."/>
        </authorList>
    </citation>
    <scope>NUCLEOTIDE SEQUENCE [LARGE SCALE GENOMIC DNA]</scope>
    <source>
        <strain evidence="2 3">Miyake</strain>
    </source>
</reference>
<dbReference type="VEuPathDB" id="PiroplasmaDB:BOVATA_003790"/>
<dbReference type="OrthoDB" id="364268at2759"/>
<keyword evidence="3" id="KW-1185">Reference proteome</keyword>
<feature type="region of interest" description="Disordered" evidence="1">
    <location>
        <begin position="216"/>
        <end position="249"/>
    </location>
</feature>
<accession>A0A2H6K7A3</accession>
<evidence type="ECO:0000256" key="1">
    <source>
        <dbReference type="SAM" id="MobiDB-lite"/>
    </source>
</evidence>
<organism evidence="2 3">
    <name type="scientific">Babesia ovata</name>
    <dbReference type="NCBI Taxonomy" id="189622"/>
    <lineage>
        <taxon>Eukaryota</taxon>
        <taxon>Sar</taxon>
        <taxon>Alveolata</taxon>
        <taxon>Apicomplexa</taxon>
        <taxon>Aconoidasida</taxon>
        <taxon>Piroplasmida</taxon>
        <taxon>Babesiidae</taxon>
        <taxon>Babesia</taxon>
    </lineage>
</organism>
<gene>
    <name evidence="2" type="ORF">BOVATA_003790</name>
</gene>
<protein>
    <submittedName>
        <fullName evidence="2">Uncharacterized protein</fullName>
    </submittedName>
</protein>
<proteinExistence type="predicted"/>
<dbReference type="AlphaFoldDB" id="A0A2H6K7A3"/>
<evidence type="ECO:0000313" key="2">
    <source>
        <dbReference type="EMBL" id="GBE58886.1"/>
    </source>
</evidence>
<feature type="compositionally biased region" description="Polar residues" evidence="1">
    <location>
        <begin position="235"/>
        <end position="249"/>
    </location>
</feature>
<evidence type="ECO:0000313" key="3">
    <source>
        <dbReference type="Proteomes" id="UP000236319"/>
    </source>
</evidence>
<dbReference type="EMBL" id="BDSA01000001">
    <property type="protein sequence ID" value="GBE58886.1"/>
    <property type="molecule type" value="Genomic_DNA"/>
</dbReference>
<name>A0A2H6K7A3_9APIC</name>
<sequence>MKWKVTRVLRPKGHGGVASNRNRRPTQTLKHMPFADDFMCARLPTGKFGVELVKGAFLGFRRHAVNRFLKALALHGNEVHERSRLVQRDDKYAHNTDSILQIYLERMPLDQLLVLYQVNHKCATVNSEFKYSFIEAVSQKLVNYMRDVTSHETIGHYLKNPTHSARTRCKRHSAEFCEFLIQTRQNLLRSRKEVFEGPSDGNSNAEGFVTFKRMQNNPPNQLDAANGDKDETKCEVTSSPSSLGEYNPVQNRKCNDRLRTVSTGGETSVGEVESPVNTDYCTPGEHQLPNKMAGEAVCADNGLTVSHQTRTEDCFLSTHVMGTVLGHMFAVKFWHRGFPFHTWMNQYFVHNAHIYHPLFARLYMTHIVASIERNTNPVDLDVMCDVVKHDITMYGKHNVSMEEMFAIRTNGCLHEVKFGMPEMIEMFSSVKRLAQNAKVRDVHTLVVKALSDLIAKSHVDAKVINTIANICNRNDGVGGVEPLLYVLESKLMNNLDNVTCMDVCSLLQALHKHDLHSQDVVDAMADKLDIDNVDELSMSTIALSIQTLGRMQAHFKNNNFLNRIANMLVNNPQKFYEASESNCSGILWGLYKLHFKHSKFLEMAVQRYSAKELGTPNVNSLVISLTALTRLDSFTHPSVLVEIYKLILRNISSMTISTSQQLVTCVTRMLENITLCCSDQTSYKTMRSISNKLINAAMKHVCERLVDQINTAQAGAMLNALYRSKLRAPDLIAPLIASIAGAYKKGQDWQSSLHTPRKSIYSYDSMPDCPFDVEACNRRLEKVEITHLVGICEAIYGLDYWTPYSLNLMMQLQKHIQPQLHDMKATHILAASLSFSSWPFTDIQMEPTKPTSAAPKRSRTTNMMQSVRAVVEHDLDKIKERSETWLEASTLRQPPSEDVLSHFRKMLMRSQLKEDFLLRCIESLHRHGNFLCAASMPLRRLKIMYDMLRYNIYLDHYDTVAVELPMATNDFASSKCPFLILEHNAPVKPAHLPIVMPQNLIEFLEHLYGISRTQSFHNFIFEEGSEQSGSPSGVEEDDEIHTEVLDGVETMCNGKEVPRIRPLYSSTIDEGGLDLESSSYHNHQGSGAIFHFGDNYMYVDPVIGGFRTTILLLNTKRHYVPHLVHDIYKV</sequence>
<dbReference type="Proteomes" id="UP000236319">
    <property type="component" value="Unassembled WGS sequence"/>
</dbReference>